<evidence type="ECO:0000256" key="1">
    <source>
        <dbReference type="ARBA" id="ARBA00008324"/>
    </source>
</evidence>
<dbReference type="GO" id="GO:0047617">
    <property type="term" value="F:fatty acyl-CoA hydrolase activity"/>
    <property type="evidence" value="ECO:0007669"/>
    <property type="project" value="InterPro"/>
</dbReference>
<dbReference type="InterPro" id="IPR029069">
    <property type="entry name" value="HotDog_dom_sf"/>
</dbReference>
<feature type="domain" description="Thioesterase" evidence="3">
    <location>
        <begin position="50"/>
        <end position="126"/>
    </location>
</feature>
<dbReference type="NCBIfam" id="TIGR00369">
    <property type="entry name" value="unchar_dom_1"/>
    <property type="match status" value="1"/>
</dbReference>
<dbReference type="Proteomes" id="UP000427769">
    <property type="component" value="Chromosome"/>
</dbReference>
<keyword evidence="2" id="KW-0378">Hydrolase</keyword>
<dbReference type="AlphaFoldDB" id="A0A5K7Z688"/>
<organism evidence="4 5">
    <name type="scientific">Desulfosarcina widdelii</name>
    <dbReference type="NCBI Taxonomy" id="947919"/>
    <lineage>
        <taxon>Bacteria</taxon>
        <taxon>Pseudomonadati</taxon>
        <taxon>Thermodesulfobacteriota</taxon>
        <taxon>Desulfobacteria</taxon>
        <taxon>Desulfobacterales</taxon>
        <taxon>Desulfosarcinaceae</taxon>
        <taxon>Desulfosarcina</taxon>
    </lineage>
</organism>
<keyword evidence="5" id="KW-1185">Reference proteome</keyword>
<sequence length="156" mass="17208">MKVNPAYVEALKALVKKSPYPSHMRMVLDHIEIDRAEVIIDLGTCHLQPYGIVHGGVVATIIDTATFWAGFLRLPEDVGLVNVDLKLNYLQQVVDGKIRAKGSCMRHGRSLSYTEASVFDEDENLIAHGTSTLMSLPGKSLNLGLKKFLETGDKED</sequence>
<dbReference type="InterPro" id="IPR039298">
    <property type="entry name" value="ACOT13"/>
</dbReference>
<dbReference type="InterPro" id="IPR003736">
    <property type="entry name" value="PAAI_dom"/>
</dbReference>
<dbReference type="PANTHER" id="PTHR21660:SF1">
    <property type="entry name" value="ACYL-COENZYME A THIOESTERASE 13"/>
    <property type="match status" value="1"/>
</dbReference>
<proteinExistence type="inferred from homology"/>
<dbReference type="EMBL" id="AP021875">
    <property type="protein sequence ID" value="BBO77522.1"/>
    <property type="molecule type" value="Genomic_DNA"/>
</dbReference>
<accession>A0A5K7Z688</accession>
<dbReference type="KEGG" id="dwd:DSCW_49390"/>
<dbReference type="RefSeq" id="WP_231715549.1">
    <property type="nucleotide sequence ID" value="NZ_AP021875.1"/>
</dbReference>
<name>A0A5K7Z688_9BACT</name>
<dbReference type="Pfam" id="PF03061">
    <property type="entry name" value="4HBT"/>
    <property type="match status" value="1"/>
</dbReference>
<reference evidence="4 5" key="1">
    <citation type="submission" date="2019-11" db="EMBL/GenBank/DDBJ databases">
        <title>Comparative genomics of hydrocarbon-degrading Desulfosarcina strains.</title>
        <authorList>
            <person name="Watanabe M."/>
            <person name="Kojima H."/>
            <person name="Fukui M."/>
        </authorList>
    </citation>
    <scope>NUCLEOTIDE SEQUENCE [LARGE SCALE GENOMIC DNA]</scope>
    <source>
        <strain evidence="4 5">PP31</strain>
    </source>
</reference>
<protein>
    <recommendedName>
        <fullName evidence="3">Thioesterase domain-containing protein</fullName>
    </recommendedName>
</protein>
<dbReference type="PANTHER" id="PTHR21660">
    <property type="entry name" value="THIOESTERASE SUPERFAMILY MEMBER-RELATED"/>
    <property type="match status" value="1"/>
</dbReference>
<evidence type="ECO:0000313" key="5">
    <source>
        <dbReference type="Proteomes" id="UP000427769"/>
    </source>
</evidence>
<dbReference type="SUPFAM" id="SSF54637">
    <property type="entry name" value="Thioesterase/thiol ester dehydrase-isomerase"/>
    <property type="match status" value="1"/>
</dbReference>
<evidence type="ECO:0000256" key="2">
    <source>
        <dbReference type="ARBA" id="ARBA00022801"/>
    </source>
</evidence>
<evidence type="ECO:0000259" key="3">
    <source>
        <dbReference type="Pfam" id="PF03061"/>
    </source>
</evidence>
<evidence type="ECO:0000313" key="4">
    <source>
        <dbReference type="EMBL" id="BBO77522.1"/>
    </source>
</evidence>
<comment type="similarity">
    <text evidence="1">Belongs to the thioesterase PaaI family.</text>
</comment>
<dbReference type="InterPro" id="IPR006683">
    <property type="entry name" value="Thioestr_dom"/>
</dbReference>
<dbReference type="CDD" id="cd03443">
    <property type="entry name" value="PaaI_thioesterase"/>
    <property type="match status" value="1"/>
</dbReference>
<gene>
    <name evidence="4" type="ORF">DSCW_49390</name>
</gene>
<dbReference type="Gene3D" id="3.10.129.10">
    <property type="entry name" value="Hotdog Thioesterase"/>
    <property type="match status" value="1"/>
</dbReference>